<proteinExistence type="predicted"/>
<name>A0A2P7UR12_9BACL</name>
<dbReference type="EMBL" id="PXZM01000040">
    <property type="protein sequence ID" value="PSJ89283.1"/>
    <property type="molecule type" value="Genomic_DNA"/>
</dbReference>
<gene>
    <name evidence="2" type="ORF">C7R93_23705</name>
</gene>
<accession>A0A2P7UR12</accession>
<dbReference type="RefSeq" id="WP_106841133.1">
    <property type="nucleotide sequence ID" value="NZ_JARMEZ010000019.1"/>
</dbReference>
<evidence type="ECO:0000256" key="1">
    <source>
        <dbReference type="SAM" id="SignalP"/>
    </source>
</evidence>
<dbReference type="Proteomes" id="UP000240419">
    <property type="component" value="Unassembled WGS sequence"/>
</dbReference>
<feature type="chain" id="PRO_5015134254" evidence="1">
    <location>
        <begin position="26"/>
        <end position="381"/>
    </location>
</feature>
<evidence type="ECO:0000313" key="2">
    <source>
        <dbReference type="EMBL" id="PSJ89283.1"/>
    </source>
</evidence>
<dbReference type="InterPro" id="IPR011042">
    <property type="entry name" value="6-blade_b-propeller_TolB-like"/>
</dbReference>
<protein>
    <submittedName>
        <fullName evidence="2">Uncharacterized protein</fullName>
    </submittedName>
</protein>
<evidence type="ECO:0000313" key="3">
    <source>
        <dbReference type="Proteomes" id="UP000240419"/>
    </source>
</evidence>
<dbReference type="OrthoDB" id="2467208at2"/>
<reference evidence="2 3" key="1">
    <citation type="submission" date="2018-03" db="EMBL/GenBank/DDBJ databases">
        <title>Brevisbacillus phylogenomics.</title>
        <authorList>
            <person name="Dunlap C."/>
        </authorList>
    </citation>
    <scope>NUCLEOTIDE SEQUENCE [LARGE SCALE GENOMIC DNA]</scope>
    <source>
        <strain evidence="2 3">NRRL NRS-1210</strain>
    </source>
</reference>
<dbReference type="SUPFAM" id="SSF82171">
    <property type="entry name" value="DPP6 N-terminal domain-like"/>
    <property type="match status" value="1"/>
</dbReference>
<keyword evidence="1" id="KW-0732">Signal</keyword>
<sequence>MKKQFLLSCLLVTLLSSFFPGQTGAAIPASQDPRKPDMVTIYHATPDGKTKKIQTNMPLIHRASISPSGRFVYGERIGYGKEDPTIPFLYDIQTKKLMQLSGIAKWSNKQDVLYIRENDGIVRLTTTDGKKTVLVPGIVQYPVLDFAISPDEQYLAFTRKDVKAADSKGSAHLYIQHLPTLQIKKHDQYEWRKDKTALEEKYYWMPNSKKLFYVTKEASKELDMPTGMKTDHKTTVLPSYSSDMKYQYIKTEQEEYVLDLQTGKKNFLKDKEGYTAYLLRVLWSPIGHQFAAEQLLNWSSSQDNYMLMFVFHAPNKFGNPFGNHVNPGLLSTYMKDQDNYQLIGWAGDGKSFYFADLASTHIYDFGPGKINWETYEFYEKR</sequence>
<dbReference type="AlphaFoldDB" id="A0A2P7UR12"/>
<feature type="signal peptide" evidence="1">
    <location>
        <begin position="1"/>
        <end position="25"/>
    </location>
</feature>
<organism evidence="2 3">
    <name type="scientific">Brevibacillus fortis</name>
    <dbReference type="NCBI Taxonomy" id="2126352"/>
    <lineage>
        <taxon>Bacteria</taxon>
        <taxon>Bacillati</taxon>
        <taxon>Bacillota</taxon>
        <taxon>Bacilli</taxon>
        <taxon>Bacillales</taxon>
        <taxon>Paenibacillaceae</taxon>
        <taxon>Brevibacillus</taxon>
    </lineage>
</organism>
<dbReference type="Gene3D" id="2.120.10.30">
    <property type="entry name" value="TolB, C-terminal domain"/>
    <property type="match status" value="1"/>
</dbReference>
<comment type="caution">
    <text evidence="2">The sequence shown here is derived from an EMBL/GenBank/DDBJ whole genome shotgun (WGS) entry which is preliminary data.</text>
</comment>
<keyword evidence="3" id="KW-1185">Reference proteome</keyword>